<keyword evidence="2" id="KW-1185">Reference proteome</keyword>
<name>A0AAU9LJI2_9ASTR</name>
<dbReference type="Proteomes" id="UP001157418">
    <property type="component" value="Unassembled WGS sequence"/>
</dbReference>
<sequence length="120" mass="13126">MEYLDGAASFGGEWRSKTMWSVLMKQKPVMQRPTKGEEVAEEKFCSRRGKRSLIDLFGGVTGGGSAKGGSARNWACLHLFMYSVNLDVETIMVAGGIQLPFTSFLILQAIGWGTHIPSLP</sequence>
<comment type="caution">
    <text evidence="1">The sequence shown here is derived from an EMBL/GenBank/DDBJ whole genome shotgun (WGS) entry which is preliminary data.</text>
</comment>
<proteinExistence type="predicted"/>
<evidence type="ECO:0000313" key="2">
    <source>
        <dbReference type="Proteomes" id="UP001157418"/>
    </source>
</evidence>
<dbReference type="AlphaFoldDB" id="A0AAU9LJI2"/>
<protein>
    <submittedName>
        <fullName evidence="1">Uncharacterized protein</fullName>
    </submittedName>
</protein>
<dbReference type="EMBL" id="CAKMRJ010000002">
    <property type="protein sequence ID" value="CAH1416138.1"/>
    <property type="molecule type" value="Genomic_DNA"/>
</dbReference>
<organism evidence="1 2">
    <name type="scientific">Lactuca virosa</name>
    <dbReference type="NCBI Taxonomy" id="75947"/>
    <lineage>
        <taxon>Eukaryota</taxon>
        <taxon>Viridiplantae</taxon>
        <taxon>Streptophyta</taxon>
        <taxon>Embryophyta</taxon>
        <taxon>Tracheophyta</taxon>
        <taxon>Spermatophyta</taxon>
        <taxon>Magnoliopsida</taxon>
        <taxon>eudicotyledons</taxon>
        <taxon>Gunneridae</taxon>
        <taxon>Pentapetalae</taxon>
        <taxon>asterids</taxon>
        <taxon>campanulids</taxon>
        <taxon>Asterales</taxon>
        <taxon>Asteraceae</taxon>
        <taxon>Cichorioideae</taxon>
        <taxon>Cichorieae</taxon>
        <taxon>Lactucinae</taxon>
        <taxon>Lactuca</taxon>
    </lineage>
</organism>
<evidence type="ECO:0000313" key="1">
    <source>
        <dbReference type="EMBL" id="CAH1416138.1"/>
    </source>
</evidence>
<gene>
    <name evidence="1" type="ORF">LVIROSA_LOCUS3923</name>
</gene>
<accession>A0AAU9LJI2</accession>
<reference evidence="1 2" key="1">
    <citation type="submission" date="2022-01" db="EMBL/GenBank/DDBJ databases">
        <authorList>
            <person name="Xiong W."/>
            <person name="Schranz E."/>
        </authorList>
    </citation>
    <scope>NUCLEOTIDE SEQUENCE [LARGE SCALE GENOMIC DNA]</scope>
</reference>